<dbReference type="PROSITE" id="PS51257">
    <property type="entry name" value="PROKAR_LIPOPROTEIN"/>
    <property type="match status" value="1"/>
</dbReference>
<comment type="caution">
    <text evidence="4">The sequence shown here is derived from an EMBL/GenBank/DDBJ whole genome shotgun (WGS) entry which is preliminary data.</text>
</comment>
<gene>
    <name evidence="4" type="ORF">GCM10010969_29010</name>
</gene>
<dbReference type="InterPro" id="IPR043128">
    <property type="entry name" value="Rev_trsase/Diguanyl_cyclase"/>
</dbReference>
<dbReference type="Pfam" id="PF08448">
    <property type="entry name" value="PAS_4"/>
    <property type="match status" value="1"/>
</dbReference>
<protein>
    <submittedName>
        <fullName evidence="4">Diguanylate cyclase</fullName>
    </submittedName>
</protein>
<feature type="transmembrane region" description="Helical" evidence="1">
    <location>
        <begin position="12"/>
        <end position="31"/>
    </location>
</feature>
<proteinExistence type="predicted"/>
<reference evidence="5" key="1">
    <citation type="journal article" date="2019" name="Int. J. Syst. Evol. Microbiol.">
        <title>The Global Catalogue of Microorganisms (GCM) 10K type strain sequencing project: providing services to taxonomists for standard genome sequencing and annotation.</title>
        <authorList>
            <consortium name="The Broad Institute Genomics Platform"/>
            <consortium name="The Broad Institute Genome Sequencing Center for Infectious Disease"/>
            <person name="Wu L."/>
            <person name="Ma J."/>
        </authorList>
    </citation>
    <scope>NUCLEOTIDE SEQUENCE [LARGE SCALE GENOMIC DNA]</scope>
    <source>
        <strain evidence="5">CGMCC 1.6964</strain>
    </source>
</reference>
<feature type="transmembrane region" description="Helical" evidence="1">
    <location>
        <begin position="79"/>
        <end position="99"/>
    </location>
</feature>
<dbReference type="NCBIfam" id="TIGR00254">
    <property type="entry name" value="GGDEF"/>
    <property type="match status" value="1"/>
</dbReference>
<name>A0ABQ2L5D4_9BACL</name>
<dbReference type="PANTHER" id="PTHR44757">
    <property type="entry name" value="DIGUANYLATE CYCLASE DGCP"/>
    <property type="match status" value="1"/>
</dbReference>
<evidence type="ECO:0000313" key="5">
    <source>
        <dbReference type="Proteomes" id="UP000606653"/>
    </source>
</evidence>
<evidence type="ECO:0000256" key="1">
    <source>
        <dbReference type="SAM" id="Phobius"/>
    </source>
</evidence>
<dbReference type="SMART" id="SM00267">
    <property type="entry name" value="GGDEF"/>
    <property type="match status" value="1"/>
</dbReference>
<feature type="transmembrane region" description="Helical" evidence="1">
    <location>
        <begin position="223"/>
        <end position="242"/>
    </location>
</feature>
<feature type="domain" description="EAL" evidence="2">
    <location>
        <begin position="553"/>
        <end position="807"/>
    </location>
</feature>
<dbReference type="Pfam" id="PF00563">
    <property type="entry name" value="EAL"/>
    <property type="match status" value="1"/>
</dbReference>
<evidence type="ECO:0000259" key="2">
    <source>
        <dbReference type="PROSITE" id="PS50883"/>
    </source>
</evidence>
<keyword evidence="1" id="KW-0472">Membrane</keyword>
<feature type="transmembrane region" description="Helical" evidence="1">
    <location>
        <begin position="145"/>
        <end position="167"/>
    </location>
</feature>
<dbReference type="InterPro" id="IPR029787">
    <property type="entry name" value="Nucleotide_cyclase"/>
</dbReference>
<dbReference type="NCBIfam" id="TIGR00229">
    <property type="entry name" value="sensory_box"/>
    <property type="match status" value="1"/>
</dbReference>
<feature type="domain" description="GGDEF" evidence="3">
    <location>
        <begin position="411"/>
        <end position="544"/>
    </location>
</feature>
<dbReference type="InterPro" id="IPR035919">
    <property type="entry name" value="EAL_sf"/>
</dbReference>
<dbReference type="EMBL" id="BMLN01000008">
    <property type="protein sequence ID" value="GGO04080.1"/>
    <property type="molecule type" value="Genomic_DNA"/>
</dbReference>
<dbReference type="CDD" id="cd01948">
    <property type="entry name" value="EAL"/>
    <property type="match status" value="1"/>
</dbReference>
<dbReference type="Proteomes" id="UP000606653">
    <property type="component" value="Unassembled WGS sequence"/>
</dbReference>
<dbReference type="InterPro" id="IPR035965">
    <property type="entry name" value="PAS-like_dom_sf"/>
</dbReference>
<feature type="transmembrane region" description="Helical" evidence="1">
    <location>
        <begin position="111"/>
        <end position="133"/>
    </location>
</feature>
<keyword evidence="5" id="KW-1185">Reference proteome</keyword>
<accession>A0ABQ2L5D4</accession>
<evidence type="ECO:0000259" key="3">
    <source>
        <dbReference type="PROSITE" id="PS50887"/>
    </source>
</evidence>
<dbReference type="Gene3D" id="3.30.70.270">
    <property type="match status" value="1"/>
</dbReference>
<dbReference type="CDD" id="cd01949">
    <property type="entry name" value="GGDEF"/>
    <property type="match status" value="1"/>
</dbReference>
<dbReference type="SUPFAM" id="SSF55785">
    <property type="entry name" value="PYP-like sensor domain (PAS domain)"/>
    <property type="match status" value="1"/>
</dbReference>
<dbReference type="SUPFAM" id="SSF55073">
    <property type="entry name" value="Nucleotide cyclase"/>
    <property type="match status" value="1"/>
</dbReference>
<dbReference type="PANTHER" id="PTHR44757:SF2">
    <property type="entry name" value="BIOFILM ARCHITECTURE MAINTENANCE PROTEIN MBAA"/>
    <property type="match status" value="1"/>
</dbReference>
<dbReference type="InterPro" id="IPR013656">
    <property type="entry name" value="PAS_4"/>
</dbReference>
<feature type="transmembrane region" description="Helical" evidence="1">
    <location>
        <begin position="51"/>
        <end position="73"/>
    </location>
</feature>
<dbReference type="InterPro" id="IPR052155">
    <property type="entry name" value="Biofilm_reg_signaling"/>
</dbReference>
<feature type="transmembrane region" description="Helical" evidence="1">
    <location>
        <begin position="179"/>
        <end position="203"/>
    </location>
</feature>
<evidence type="ECO:0000313" key="4">
    <source>
        <dbReference type="EMBL" id="GGO04080.1"/>
    </source>
</evidence>
<dbReference type="PROSITE" id="PS50883">
    <property type="entry name" value="EAL"/>
    <property type="match status" value="1"/>
</dbReference>
<dbReference type="PROSITE" id="PS50887">
    <property type="entry name" value="GGDEF"/>
    <property type="match status" value="1"/>
</dbReference>
<dbReference type="InterPro" id="IPR000014">
    <property type="entry name" value="PAS"/>
</dbReference>
<keyword evidence="1" id="KW-1133">Transmembrane helix</keyword>
<dbReference type="RefSeq" id="WP_018976459.1">
    <property type="nucleotide sequence ID" value="NZ_BMLN01000008.1"/>
</dbReference>
<dbReference type="InterPro" id="IPR001633">
    <property type="entry name" value="EAL_dom"/>
</dbReference>
<dbReference type="SUPFAM" id="SSF141868">
    <property type="entry name" value="EAL domain-like"/>
    <property type="match status" value="1"/>
</dbReference>
<dbReference type="SMART" id="SM00052">
    <property type="entry name" value="EAL"/>
    <property type="match status" value="1"/>
</dbReference>
<organism evidence="4 5">
    <name type="scientific">Saccharibacillus kuerlensis</name>
    <dbReference type="NCBI Taxonomy" id="459527"/>
    <lineage>
        <taxon>Bacteria</taxon>
        <taxon>Bacillati</taxon>
        <taxon>Bacillota</taxon>
        <taxon>Bacilli</taxon>
        <taxon>Bacillales</taxon>
        <taxon>Paenibacillaceae</taxon>
        <taxon>Saccharibacillus</taxon>
    </lineage>
</organism>
<sequence length="808" mass="91340">MKDILEIVALNWFFLTISLIGSITACIMIAYGTSWRHSELRTGRVRRRQGLVVLLGTAAFSIDHIVAPLSLNLEINSDYYAIHLIFTVIGCFTATWLAIRYAVVSANSPSRFFVTGIIVSSTILLFDYANVIFLFRDLAVWNPDLVAMTTALTFCTGFAVIRLLTLSNRNREHGLHSRWTVWGIILCGLGLYSIPLLCILSVLPLDLYTQSGEIGANRAFLHPYIYTLFIICLLVAIPDNFVHVREKLQRKKMIEREQHYISLYEHNPDSVLEFDSEGIVTGMNTRAEGVMKKLGKKVMGVRFSEIFSAEQQRIVNEHMKLVLSGKTGTTEVDLQGPDGYTESYALTSLPIWVGHHIVGAYSIAKNITKRKRDQETIRHLAYHDELTGLANRRSFEVTLERYTNYGSSKPIPFTLLFVDLDRFKRLNDFFGHAFGDLVIKYAGRLIKESIPADAFLARMGGDEFTVILPSVHESDDIKKWAGLIVERFNEPFDIGKHTAKLSASVGIARYPEDGLVGELLTKHADAAMYVAKQNGSAQYRFYDADSDRNSQEEIRLEQELEDAVEQNQLRLLYQPKFDIRSGETIGYEALVRWHHPVLGEIPPLRFIPLAEKNGMIVPIEQWVLRTACLQAKSWQSEGHPPLPIAVNISQVHLMKPDIYETILQTLSETNFDPTLLELEITESAMMHNEEHVIEILDKLKAAGISVSMDDFGTGYSSLSYLHSLPITCLKIDRSFIRKITTDKDSKAIAEMIISMAKQLELTIIAEGVETLEQVALLEELQCYNVQGFYYSRPLSPEQIHYKNSITAS</sequence>
<dbReference type="Pfam" id="PF00990">
    <property type="entry name" value="GGDEF"/>
    <property type="match status" value="1"/>
</dbReference>
<keyword evidence="1" id="KW-0812">Transmembrane</keyword>
<dbReference type="Gene3D" id="3.20.20.450">
    <property type="entry name" value="EAL domain"/>
    <property type="match status" value="1"/>
</dbReference>
<dbReference type="InterPro" id="IPR000160">
    <property type="entry name" value="GGDEF_dom"/>
</dbReference>
<dbReference type="Gene3D" id="3.30.450.20">
    <property type="entry name" value="PAS domain"/>
    <property type="match status" value="1"/>
</dbReference>